<keyword evidence="2 3" id="KW-0802">TPR repeat</keyword>
<dbReference type="PROSITE" id="PS50005">
    <property type="entry name" value="TPR"/>
    <property type="match status" value="1"/>
</dbReference>
<dbReference type="PANTHER" id="PTHR44858:SF1">
    <property type="entry name" value="UDP-N-ACETYLGLUCOSAMINE--PEPTIDE N-ACETYLGLUCOSAMINYLTRANSFERASE SPINDLY-RELATED"/>
    <property type="match status" value="1"/>
</dbReference>
<dbReference type="EMBL" id="UGTJ01000001">
    <property type="protein sequence ID" value="SUB79019.1"/>
    <property type="molecule type" value="Genomic_DNA"/>
</dbReference>
<dbReference type="SUPFAM" id="SSF48452">
    <property type="entry name" value="TPR-like"/>
    <property type="match status" value="1"/>
</dbReference>
<dbReference type="RefSeq" id="WP_115153044.1">
    <property type="nucleotide sequence ID" value="NZ_DBFWLE010000008.1"/>
</dbReference>
<name>A0AAQ1ZHM2_9BACT</name>
<dbReference type="GO" id="GO:0016740">
    <property type="term" value="F:transferase activity"/>
    <property type="evidence" value="ECO:0007669"/>
    <property type="project" value="UniProtKB-KW"/>
</dbReference>
<sequence length="316" mass="35324">MGFFKKLFGGRVDSPEDDRKEQETRNFDMLKYDGVKAMHMGETDYAVKCFNRALEMREDLEVRDYLSQTLIRTGELLPAYEQLQKLAEAEPDNKQIFVRMADVAYMMEDYRAMADACEKAMLIDRDDPQVLNFYARASIGLGDTVNAIAMLTKAIITCEHRMDGEDENIRREALATAFSSRLLRGETLLKTGDCDGADEDAEWAVNHTEGNEDALLLKARVEAGKGASDSAIAYYNKVIEANPFCVAAFQERGDIYLAKGDKELAEADRKQVIELSPETDGNTAGQHAPEEGKGIQQQVEKAYRSIDPYGIGGLEK</sequence>
<dbReference type="Pfam" id="PF13432">
    <property type="entry name" value="TPR_16"/>
    <property type="match status" value="1"/>
</dbReference>
<keyword evidence="5" id="KW-0808">Transferase</keyword>
<dbReference type="PANTHER" id="PTHR44858">
    <property type="entry name" value="TETRATRICOPEPTIDE REPEAT PROTEIN 6"/>
    <property type="match status" value="1"/>
</dbReference>
<evidence type="ECO:0000256" key="4">
    <source>
        <dbReference type="SAM" id="MobiDB-lite"/>
    </source>
</evidence>
<dbReference type="Gene3D" id="1.25.40.10">
    <property type="entry name" value="Tetratricopeptide repeat domain"/>
    <property type="match status" value="2"/>
</dbReference>
<evidence type="ECO:0000313" key="6">
    <source>
        <dbReference type="Proteomes" id="UP000255283"/>
    </source>
</evidence>
<keyword evidence="1" id="KW-0677">Repeat</keyword>
<gene>
    <name evidence="5" type="ORF">NCTC13063_00272</name>
</gene>
<feature type="repeat" description="TPR" evidence="3">
    <location>
        <begin position="246"/>
        <end position="279"/>
    </location>
</feature>
<dbReference type="InterPro" id="IPR011990">
    <property type="entry name" value="TPR-like_helical_dom_sf"/>
</dbReference>
<organism evidence="5 6">
    <name type="scientific">Segatella buccae</name>
    <dbReference type="NCBI Taxonomy" id="28126"/>
    <lineage>
        <taxon>Bacteria</taxon>
        <taxon>Pseudomonadati</taxon>
        <taxon>Bacteroidota</taxon>
        <taxon>Bacteroidia</taxon>
        <taxon>Bacteroidales</taxon>
        <taxon>Prevotellaceae</taxon>
        <taxon>Segatella</taxon>
    </lineage>
</organism>
<dbReference type="Pfam" id="PF13181">
    <property type="entry name" value="TPR_8"/>
    <property type="match status" value="1"/>
</dbReference>
<protein>
    <submittedName>
        <fullName evidence="5">Predicted O-linked N-acetylglucosamine transferase, SPINDLY family</fullName>
    </submittedName>
</protein>
<evidence type="ECO:0000256" key="2">
    <source>
        <dbReference type="ARBA" id="ARBA00022803"/>
    </source>
</evidence>
<accession>A0AAQ1ZHM2</accession>
<dbReference type="Proteomes" id="UP000255283">
    <property type="component" value="Unassembled WGS sequence"/>
</dbReference>
<proteinExistence type="predicted"/>
<feature type="region of interest" description="Disordered" evidence="4">
    <location>
        <begin position="275"/>
        <end position="299"/>
    </location>
</feature>
<evidence type="ECO:0000256" key="1">
    <source>
        <dbReference type="ARBA" id="ARBA00022737"/>
    </source>
</evidence>
<dbReference type="SMART" id="SM00028">
    <property type="entry name" value="TPR"/>
    <property type="match status" value="6"/>
</dbReference>
<evidence type="ECO:0000313" key="5">
    <source>
        <dbReference type="EMBL" id="SUB79019.1"/>
    </source>
</evidence>
<reference evidence="5 6" key="1">
    <citation type="submission" date="2018-06" db="EMBL/GenBank/DDBJ databases">
        <authorList>
            <consortium name="Pathogen Informatics"/>
            <person name="Doyle S."/>
        </authorList>
    </citation>
    <scope>NUCLEOTIDE SEQUENCE [LARGE SCALE GENOMIC DNA]</scope>
    <source>
        <strain evidence="5 6">NCTC13063</strain>
    </source>
</reference>
<dbReference type="InterPro" id="IPR050498">
    <property type="entry name" value="Ycf3"/>
</dbReference>
<evidence type="ECO:0000256" key="3">
    <source>
        <dbReference type="PROSITE-ProRule" id="PRU00339"/>
    </source>
</evidence>
<dbReference type="AlphaFoldDB" id="A0AAQ1ZHM2"/>
<comment type="caution">
    <text evidence="5">The sequence shown here is derived from an EMBL/GenBank/DDBJ whole genome shotgun (WGS) entry which is preliminary data.</text>
</comment>
<dbReference type="InterPro" id="IPR019734">
    <property type="entry name" value="TPR_rpt"/>
</dbReference>